<dbReference type="EMBL" id="CM004403">
    <property type="protein sequence ID" value="OAY24528.1"/>
    <property type="molecule type" value="Genomic_DNA"/>
</dbReference>
<sequence length="45" mass="5211">MFYCKLKYLFNLGVKANQDLALNVGMSVISALMQQWRLRLCSVMI</sequence>
<accession>A0A2C9U486</accession>
<evidence type="ECO:0000313" key="1">
    <source>
        <dbReference type="EMBL" id="OAY24528.1"/>
    </source>
</evidence>
<protein>
    <submittedName>
        <fullName evidence="1">Uncharacterized protein</fullName>
    </submittedName>
</protein>
<organism evidence="1">
    <name type="scientific">Manihot esculenta</name>
    <name type="common">Cassava</name>
    <name type="synonym">Jatropha manihot</name>
    <dbReference type="NCBI Taxonomy" id="3983"/>
    <lineage>
        <taxon>Eukaryota</taxon>
        <taxon>Viridiplantae</taxon>
        <taxon>Streptophyta</taxon>
        <taxon>Embryophyta</taxon>
        <taxon>Tracheophyta</taxon>
        <taxon>Spermatophyta</taxon>
        <taxon>Magnoliopsida</taxon>
        <taxon>eudicotyledons</taxon>
        <taxon>Gunneridae</taxon>
        <taxon>Pentapetalae</taxon>
        <taxon>rosids</taxon>
        <taxon>fabids</taxon>
        <taxon>Malpighiales</taxon>
        <taxon>Euphorbiaceae</taxon>
        <taxon>Crotonoideae</taxon>
        <taxon>Manihoteae</taxon>
        <taxon>Manihot</taxon>
    </lineage>
</organism>
<dbReference type="AlphaFoldDB" id="A0A2C9U486"/>
<proteinExistence type="predicted"/>
<name>A0A2C9U486_MANES</name>
<gene>
    <name evidence="1" type="ORF">MANES_17G022400</name>
</gene>
<reference evidence="1" key="1">
    <citation type="submission" date="2016-02" db="EMBL/GenBank/DDBJ databases">
        <title>WGS assembly of Manihot esculenta.</title>
        <authorList>
            <person name="Bredeson J.V."/>
            <person name="Prochnik S.E."/>
            <person name="Lyons J.B."/>
            <person name="Schmutz J."/>
            <person name="Grimwood J."/>
            <person name="Vrebalov J."/>
            <person name="Bart R.S."/>
            <person name="Amuge T."/>
            <person name="Ferguson M.E."/>
            <person name="Green R."/>
            <person name="Putnam N."/>
            <person name="Stites J."/>
            <person name="Rounsley S."/>
            <person name="Rokhsar D.S."/>
        </authorList>
    </citation>
    <scope>NUCLEOTIDE SEQUENCE [LARGE SCALE GENOMIC DNA]</scope>
    <source>
        <tissue evidence="1">Leaf</tissue>
    </source>
</reference>